<comment type="caution">
    <text evidence="15">The sequence shown here is derived from an EMBL/GenBank/DDBJ whole genome shotgun (WGS) entry which is preliminary data.</text>
</comment>
<protein>
    <recommendedName>
        <fullName evidence="5">diacylglycerol O-acyltransferase</fullName>
        <ecNumber evidence="5">2.3.1.20</ecNumber>
    </recommendedName>
</protein>
<keyword evidence="11" id="KW-1133">Transmembrane helix</keyword>
<evidence type="ECO:0000256" key="13">
    <source>
        <dbReference type="ARBA" id="ARBA00023136"/>
    </source>
</evidence>
<dbReference type="EMBL" id="BLQM01000046">
    <property type="protein sequence ID" value="GMH55704.1"/>
    <property type="molecule type" value="Genomic_DNA"/>
</dbReference>
<keyword evidence="8" id="KW-0812">Transmembrane</keyword>
<keyword evidence="7" id="KW-0808">Transferase</keyword>
<comment type="pathway">
    <text evidence="3">Lipid metabolism.</text>
</comment>
<keyword evidence="12" id="KW-0443">Lipid metabolism</keyword>
<dbReference type="InterPro" id="IPR007130">
    <property type="entry name" value="DAGAT"/>
</dbReference>
<accession>A0A9W6ZSD2</accession>
<dbReference type="EC" id="2.3.1.20" evidence="5"/>
<dbReference type="AlphaFoldDB" id="A0A9W6ZSD2"/>
<evidence type="ECO:0000256" key="14">
    <source>
        <dbReference type="ARBA" id="ARBA00023315"/>
    </source>
</evidence>
<dbReference type="CDD" id="cd07987">
    <property type="entry name" value="LPLAT_MGAT-like"/>
    <property type="match status" value="1"/>
</dbReference>
<evidence type="ECO:0000313" key="15">
    <source>
        <dbReference type="EMBL" id="GMH55704.1"/>
    </source>
</evidence>
<evidence type="ECO:0000256" key="9">
    <source>
        <dbReference type="ARBA" id="ARBA00022798"/>
    </source>
</evidence>
<keyword evidence="13" id="KW-0472">Membrane</keyword>
<evidence type="ECO:0000256" key="10">
    <source>
        <dbReference type="ARBA" id="ARBA00022824"/>
    </source>
</evidence>
<keyword evidence="6" id="KW-0444">Lipid biosynthesis</keyword>
<evidence type="ECO:0000256" key="4">
    <source>
        <dbReference type="ARBA" id="ARBA00005420"/>
    </source>
</evidence>
<evidence type="ECO:0000256" key="3">
    <source>
        <dbReference type="ARBA" id="ARBA00005189"/>
    </source>
</evidence>
<evidence type="ECO:0000313" key="16">
    <source>
        <dbReference type="Proteomes" id="UP001162640"/>
    </source>
</evidence>
<evidence type="ECO:0000256" key="2">
    <source>
        <dbReference type="ARBA" id="ARBA00004771"/>
    </source>
</evidence>
<dbReference type="Pfam" id="PF03982">
    <property type="entry name" value="DAGAT"/>
    <property type="match status" value="1"/>
</dbReference>
<dbReference type="PANTHER" id="PTHR12317">
    <property type="entry name" value="DIACYLGLYCEROL O-ACYLTRANSFERASE"/>
    <property type="match status" value="1"/>
</dbReference>
<reference evidence="16" key="1">
    <citation type="journal article" date="2023" name="Commun. Biol.">
        <title>Genome analysis of Parmales, the sister group of diatoms, reveals the evolutionary specialization of diatoms from phago-mixotrophs to photoautotrophs.</title>
        <authorList>
            <person name="Ban H."/>
            <person name="Sato S."/>
            <person name="Yoshikawa S."/>
            <person name="Yamada K."/>
            <person name="Nakamura Y."/>
            <person name="Ichinomiya M."/>
            <person name="Sato N."/>
            <person name="Blanc-Mathieu R."/>
            <person name="Endo H."/>
            <person name="Kuwata A."/>
            <person name="Ogata H."/>
        </authorList>
    </citation>
    <scope>NUCLEOTIDE SEQUENCE [LARGE SCALE GENOMIC DNA]</scope>
</reference>
<dbReference type="GO" id="GO:0006071">
    <property type="term" value="P:glycerol metabolic process"/>
    <property type="evidence" value="ECO:0007669"/>
    <property type="project" value="UniProtKB-KW"/>
</dbReference>
<name>A0A9W6ZSD2_9STRA</name>
<evidence type="ECO:0000256" key="12">
    <source>
        <dbReference type="ARBA" id="ARBA00023098"/>
    </source>
</evidence>
<evidence type="ECO:0000256" key="5">
    <source>
        <dbReference type="ARBA" id="ARBA00013244"/>
    </source>
</evidence>
<comment type="pathway">
    <text evidence="2">Glycerolipid metabolism; triacylglycerol biosynthesis.</text>
</comment>
<gene>
    <name evidence="15" type="ORF">TL16_g01973</name>
</gene>
<dbReference type="PANTHER" id="PTHR12317:SF0">
    <property type="entry name" value="ACYLTRANSFERASE"/>
    <property type="match status" value="1"/>
</dbReference>
<evidence type="ECO:0000256" key="8">
    <source>
        <dbReference type="ARBA" id="ARBA00022692"/>
    </source>
</evidence>
<evidence type="ECO:0000256" key="1">
    <source>
        <dbReference type="ARBA" id="ARBA00004477"/>
    </source>
</evidence>
<evidence type="ECO:0000256" key="7">
    <source>
        <dbReference type="ARBA" id="ARBA00022679"/>
    </source>
</evidence>
<dbReference type="GO" id="GO:0005789">
    <property type="term" value="C:endoplasmic reticulum membrane"/>
    <property type="evidence" value="ECO:0007669"/>
    <property type="project" value="UniProtKB-SubCell"/>
</dbReference>
<dbReference type="GO" id="GO:0004144">
    <property type="term" value="F:diacylglycerol O-acyltransferase activity"/>
    <property type="evidence" value="ECO:0007669"/>
    <property type="project" value="UniProtKB-EC"/>
</dbReference>
<organism evidence="15 16">
    <name type="scientific">Triparma laevis f. inornata</name>
    <dbReference type="NCBI Taxonomy" id="1714386"/>
    <lineage>
        <taxon>Eukaryota</taxon>
        <taxon>Sar</taxon>
        <taxon>Stramenopiles</taxon>
        <taxon>Ochrophyta</taxon>
        <taxon>Bolidophyceae</taxon>
        <taxon>Parmales</taxon>
        <taxon>Triparmaceae</taxon>
        <taxon>Triparma</taxon>
    </lineage>
</organism>
<evidence type="ECO:0000256" key="11">
    <source>
        <dbReference type="ARBA" id="ARBA00022989"/>
    </source>
</evidence>
<comment type="similarity">
    <text evidence="4">Belongs to the diacylglycerol acyltransferase family.</text>
</comment>
<comment type="subcellular location">
    <subcellularLocation>
        <location evidence="1">Endoplasmic reticulum membrane</location>
        <topology evidence="1">Multi-pass membrane protein</topology>
    </subcellularLocation>
</comment>
<keyword evidence="14" id="KW-0012">Acyltransferase</keyword>
<evidence type="ECO:0000256" key="6">
    <source>
        <dbReference type="ARBA" id="ARBA00022516"/>
    </source>
</evidence>
<sequence>MTIVKEDRKKTNLDSSKQYIFAVHPHGIHCWALNALAFTTSPFHASFPGFAGKLTGLTASVIFTIPVVRELFLSMGYSDASRSTANKILKEKRSMFVCTGGEEESMLTKPGEDYLVLKKRKGFVRLAILHQTPLVPVFGLGISDLYTTYNFLLPITSWIKKNTGIALPLFHGRWGTPLPYKTPIKILIGNPIDVPINTSRDTKIADPKLVDELHAKYILAVKELHKTHGGGRKLTIV</sequence>
<keyword evidence="9" id="KW-0319">Glycerol metabolism</keyword>
<dbReference type="GO" id="GO:0019432">
    <property type="term" value="P:triglyceride biosynthetic process"/>
    <property type="evidence" value="ECO:0007669"/>
    <property type="project" value="TreeGrafter"/>
</dbReference>
<dbReference type="Proteomes" id="UP001162640">
    <property type="component" value="Unassembled WGS sequence"/>
</dbReference>
<keyword evidence="10" id="KW-0256">Endoplasmic reticulum</keyword>
<proteinExistence type="inferred from homology"/>